<accession>A0A7S3YVF4</accession>
<gene>
    <name evidence="2" type="ORF">LGLO00237_LOCUS14860</name>
</gene>
<dbReference type="AlphaFoldDB" id="A0A7S3YVF4"/>
<evidence type="ECO:0000313" key="2">
    <source>
        <dbReference type="EMBL" id="CAE0663258.1"/>
    </source>
</evidence>
<dbReference type="EMBL" id="HBIV01020598">
    <property type="protein sequence ID" value="CAE0663258.1"/>
    <property type="molecule type" value="Transcribed_RNA"/>
</dbReference>
<feature type="compositionally biased region" description="Basic residues" evidence="1">
    <location>
        <begin position="27"/>
        <end position="40"/>
    </location>
</feature>
<feature type="region of interest" description="Disordered" evidence="1">
    <location>
        <begin position="1"/>
        <end position="44"/>
    </location>
</feature>
<reference evidence="2" key="1">
    <citation type="submission" date="2021-01" db="EMBL/GenBank/DDBJ databases">
        <authorList>
            <person name="Corre E."/>
            <person name="Pelletier E."/>
            <person name="Niang G."/>
            <person name="Scheremetjew M."/>
            <person name="Finn R."/>
            <person name="Kale V."/>
            <person name="Holt S."/>
            <person name="Cochrane G."/>
            <person name="Meng A."/>
            <person name="Brown T."/>
            <person name="Cohen L."/>
        </authorList>
    </citation>
    <scope>NUCLEOTIDE SEQUENCE</scope>
    <source>
        <strain evidence="2">CCCM811</strain>
    </source>
</reference>
<name>A0A7S3YVF4_9EUKA</name>
<evidence type="ECO:0000256" key="1">
    <source>
        <dbReference type="SAM" id="MobiDB-lite"/>
    </source>
</evidence>
<protein>
    <submittedName>
        <fullName evidence="2">Uncharacterized protein</fullName>
    </submittedName>
</protein>
<feature type="compositionally biased region" description="Basic residues" evidence="1">
    <location>
        <begin position="110"/>
        <end position="126"/>
    </location>
</feature>
<feature type="compositionally biased region" description="Basic and acidic residues" evidence="1">
    <location>
        <begin position="93"/>
        <end position="109"/>
    </location>
</feature>
<feature type="compositionally biased region" description="Polar residues" evidence="1">
    <location>
        <begin position="12"/>
        <end position="21"/>
    </location>
</feature>
<proteinExistence type="predicted"/>
<sequence length="381" mass="43811">MRTSAFEPWSKPLSSRNQLSETFPKPAVKKSLKCASSRKAKPAELRIPVHPDGIITIVETQAFGRGSRTPPSRRKVPKNMCPRPSAPPPPSRFLRDAIDKTKTRRDSTRRQSRARKGTKSLVAKKKSHVAEFRVRTAPSSASHKKFRFPALNLTPKSSSKRWVTHRCDEGKQAIDDSVRKTCIRMIQMRAQHIGRTLKQVLRSEDTQNRQLSSINKRKSVLWARLVYLEKLQQALTTCIMAGGSKEEIMGVAKNLETKDRKEFSRILSKHIDTETGTLEGFGRISVWSVFYDKVVLPVVIEHKREDSNRLRVWKKLAPIVNMRMNMKSMISLLEVLHDRLLRNRLRGLDRSRFANPSNLKKYLDKVTPMLYVDKTFIDTYL</sequence>
<feature type="region of interest" description="Disordered" evidence="1">
    <location>
        <begin position="62"/>
        <end position="126"/>
    </location>
</feature>
<organism evidence="2">
    <name type="scientific">Lotharella globosa</name>
    <dbReference type="NCBI Taxonomy" id="91324"/>
    <lineage>
        <taxon>Eukaryota</taxon>
        <taxon>Sar</taxon>
        <taxon>Rhizaria</taxon>
        <taxon>Cercozoa</taxon>
        <taxon>Chlorarachniophyceae</taxon>
        <taxon>Lotharella</taxon>
    </lineage>
</organism>